<evidence type="ECO:0000313" key="7">
    <source>
        <dbReference type="Proteomes" id="UP000017668"/>
    </source>
</evidence>
<evidence type="ECO:0000256" key="2">
    <source>
        <dbReference type="ARBA" id="ARBA00023015"/>
    </source>
</evidence>
<dbReference type="PROSITE" id="PS50932">
    <property type="entry name" value="HTH_LACI_2"/>
    <property type="match status" value="1"/>
</dbReference>
<evidence type="ECO:0000256" key="4">
    <source>
        <dbReference type="ARBA" id="ARBA00023163"/>
    </source>
</evidence>
<dbReference type="CDD" id="cd06267">
    <property type="entry name" value="PBP1_LacI_sugar_binding-like"/>
    <property type="match status" value="1"/>
</dbReference>
<dbReference type="CDD" id="cd01392">
    <property type="entry name" value="HTH_LacI"/>
    <property type="match status" value="1"/>
</dbReference>
<dbReference type="SMART" id="SM00354">
    <property type="entry name" value="HTH_LACI"/>
    <property type="match status" value="1"/>
</dbReference>
<dbReference type="Pfam" id="PF00356">
    <property type="entry name" value="LacI"/>
    <property type="match status" value="1"/>
</dbReference>
<organism evidence="6 7">
    <name type="scientific">Bradyrhizobium lupini HPC(L)</name>
    <dbReference type="NCBI Taxonomy" id="1229491"/>
    <lineage>
        <taxon>Bacteria</taxon>
        <taxon>Pseudomonadati</taxon>
        <taxon>Pseudomonadota</taxon>
        <taxon>Alphaproteobacteria</taxon>
        <taxon>Hyphomicrobiales</taxon>
        <taxon>Nitrobacteraceae</taxon>
        <taxon>Bradyrhizobium</taxon>
    </lineage>
</organism>
<evidence type="ECO:0000313" key="6">
    <source>
        <dbReference type="EMBL" id="EKJ94788.1"/>
    </source>
</evidence>
<evidence type="ECO:0000259" key="5">
    <source>
        <dbReference type="PROSITE" id="PS50932"/>
    </source>
</evidence>
<keyword evidence="1" id="KW-0678">Repressor</keyword>
<dbReference type="Pfam" id="PF13377">
    <property type="entry name" value="Peripla_BP_3"/>
    <property type="match status" value="1"/>
</dbReference>
<dbReference type="SUPFAM" id="SSF53822">
    <property type="entry name" value="Periplasmic binding protein-like I"/>
    <property type="match status" value="1"/>
</dbReference>
<evidence type="ECO:0000256" key="3">
    <source>
        <dbReference type="ARBA" id="ARBA00023125"/>
    </source>
</evidence>
<keyword evidence="4" id="KW-0804">Transcription</keyword>
<dbReference type="RefSeq" id="WP_006699167.1">
    <property type="nucleotide sequence ID" value="NZ_AMQQ01000023.1"/>
</dbReference>
<dbReference type="InterPro" id="IPR028082">
    <property type="entry name" value="Peripla_BP_I"/>
</dbReference>
<dbReference type="Gene3D" id="3.40.50.2300">
    <property type="match status" value="2"/>
</dbReference>
<dbReference type="Gene3D" id="1.10.260.40">
    <property type="entry name" value="lambda repressor-like DNA-binding domains"/>
    <property type="match status" value="1"/>
</dbReference>
<dbReference type="InterPro" id="IPR000843">
    <property type="entry name" value="HTH_LacI"/>
</dbReference>
<dbReference type="InterPro" id="IPR046335">
    <property type="entry name" value="LacI/GalR-like_sensor"/>
</dbReference>
<dbReference type="Proteomes" id="UP000017668">
    <property type="component" value="Unassembled WGS sequence"/>
</dbReference>
<keyword evidence="3" id="KW-0238">DNA-binding</keyword>
<name>A0ABP2RP44_RHILU</name>
<evidence type="ECO:0000256" key="1">
    <source>
        <dbReference type="ARBA" id="ARBA00022491"/>
    </source>
</evidence>
<dbReference type="InterPro" id="IPR010982">
    <property type="entry name" value="Lambda_DNA-bd_dom_sf"/>
</dbReference>
<protein>
    <submittedName>
        <fullName evidence="6">Periplasmic binding protein/LacI transcriptional regulator</fullName>
    </submittedName>
</protein>
<feature type="domain" description="HTH lacI-type" evidence="5">
    <location>
        <begin position="11"/>
        <end position="64"/>
    </location>
</feature>
<keyword evidence="2" id="KW-0805">Transcription regulation</keyword>
<sequence>MSDVDLKRRRPTINDVADRAGVAIGTVSRYLNGGEIRKSNRRQIEEAIEALGFTRNAAAASMKSAKTGIIGFLVPTFDEFHASLLNHLAPLFRSTGHTMLTYSHEEDPRLFEDAMAFFVSQRVDALIAAGIPKADELLAGCVESGIPAVIYNNDVRGLFLDRVFVDNAKVVTRAINHLIEVGHTKIAICSGREEESTGAERREGYEAALTANEIFLRQDYIVSGDWSVESGYSAAQTLMSLKDPPTAVFAANYQMTVGILEWMREHSMRTPQDLALVSFDDVDLFRLYDEGITAIAQPVSQIAQAIASYAVSRIENTDLPNIRSRTLQCDIILRGSSGRSVRNREG</sequence>
<comment type="caution">
    <text evidence="6">The sequence shown here is derived from an EMBL/GenBank/DDBJ whole genome shotgun (WGS) entry which is preliminary data.</text>
</comment>
<keyword evidence="7" id="KW-1185">Reference proteome</keyword>
<accession>A0ABP2RP44</accession>
<proteinExistence type="predicted"/>
<dbReference type="PANTHER" id="PTHR30146:SF148">
    <property type="entry name" value="HTH-TYPE TRANSCRIPTIONAL REPRESSOR PURR-RELATED"/>
    <property type="match status" value="1"/>
</dbReference>
<gene>
    <name evidence="6" type="ORF">C241_15873</name>
</gene>
<reference evidence="6 7" key="1">
    <citation type="journal article" date="2013" name="Genome Announc.">
        <title>Genome Sequence of Rhizobium lupini HPC(L) Isolated from Saline Desert Soil, Kutch (Gujarat).</title>
        <authorList>
            <person name="Agarwal L."/>
            <person name="Purohit H.J."/>
        </authorList>
    </citation>
    <scope>NUCLEOTIDE SEQUENCE [LARGE SCALE GENOMIC DNA]</scope>
    <source>
        <strain evidence="7">HPC(L)</strain>
    </source>
</reference>
<dbReference type="PANTHER" id="PTHR30146">
    <property type="entry name" value="LACI-RELATED TRANSCRIPTIONAL REPRESSOR"/>
    <property type="match status" value="1"/>
</dbReference>
<dbReference type="EMBL" id="AMQQ01000023">
    <property type="protein sequence ID" value="EKJ94788.1"/>
    <property type="molecule type" value="Genomic_DNA"/>
</dbReference>
<dbReference type="SUPFAM" id="SSF47413">
    <property type="entry name" value="lambda repressor-like DNA-binding domains"/>
    <property type="match status" value="1"/>
</dbReference>